<dbReference type="Proteomes" id="UP000065220">
    <property type="component" value="Chromosome"/>
</dbReference>
<feature type="compositionally biased region" description="Low complexity" evidence="1">
    <location>
        <begin position="184"/>
        <end position="196"/>
    </location>
</feature>
<dbReference type="STRING" id="111015.AXF14_11390"/>
<keyword evidence="2" id="KW-1133">Transmembrane helix</keyword>
<proteinExistence type="predicted"/>
<keyword evidence="4" id="KW-1185">Reference proteome</keyword>
<evidence type="ECO:0000313" key="4">
    <source>
        <dbReference type="Proteomes" id="UP000065220"/>
    </source>
</evidence>
<dbReference type="KEGG" id="ard:AXF14_11390"/>
<feature type="transmembrane region" description="Helical" evidence="2">
    <location>
        <begin position="218"/>
        <end position="238"/>
    </location>
</feature>
<dbReference type="EMBL" id="CP014228">
    <property type="protein sequence ID" value="AMD88065.1"/>
    <property type="molecule type" value="Genomic_DNA"/>
</dbReference>
<feature type="region of interest" description="Disordered" evidence="1">
    <location>
        <begin position="150"/>
        <end position="205"/>
    </location>
</feature>
<protein>
    <recommendedName>
        <fullName evidence="5">Beta-carotene 15,15'-monooxygenase</fullName>
    </recommendedName>
</protein>
<evidence type="ECO:0008006" key="5">
    <source>
        <dbReference type="Google" id="ProtNLM"/>
    </source>
</evidence>
<gene>
    <name evidence="3" type="ORF">AXF14_11390</name>
</gene>
<evidence type="ECO:0000256" key="1">
    <source>
        <dbReference type="SAM" id="MobiDB-lite"/>
    </source>
</evidence>
<accession>A0A0X8JFV6</accession>
<reference evidence="4" key="1">
    <citation type="submission" date="2016-02" db="EMBL/GenBank/DDBJ databases">
        <authorList>
            <person name="Holder M.E."/>
            <person name="Ajami N.J."/>
            <person name="Petrosino J.F."/>
        </authorList>
    </citation>
    <scope>NUCLEOTIDE SEQUENCE [LARGE SCALE GENOMIC DNA]</scope>
    <source>
        <strain evidence="4">CCUG 36733</strain>
    </source>
</reference>
<dbReference type="AlphaFoldDB" id="A0A0X8JFV6"/>
<evidence type="ECO:0000313" key="3">
    <source>
        <dbReference type="EMBL" id="AMD88065.1"/>
    </source>
</evidence>
<keyword evidence="2" id="KW-0812">Transmembrane</keyword>
<keyword evidence="2" id="KW-0472">Membrane</keyword>
<feature type="compositionally biased region" description="Basic and acidic residues" evidence="1">
    <location>
        <begin position="150"/>
        <end position="159"/>
    </location>
</feature>
<name>A0A0X8JFV6_ACTRD</name>
<feature type="transmembrane region" description="Helical" evidence="2">
    <location>
        <begin position="81"/>
        <end position="100"/>
    </location>
</feature>
<feature type="transmembrane region" description="Helical" evidence="2">
    <location>
        <begin position="259"/>
        <end position="278"/>
    </location>
</feature>
<sequence length="279" mass="27612">MTALLILLLGAVSLALQATAGRPEGSRRTVLLLTGGGLVVVAVLAGLFLLGAGLVGTAVALAGAAAWAFANLRPADERTVVVRWGAMILVVVLCAVIDAFSGGHGLGPAGTIDRVTAGAGALMLLTTPANEPVAAVLALARGADVAGRVRGDGSRKEATESEADGASTAPESPSVAHQVERETSSATADASGGAEADGQDDGVPSLHGGRWIGPLERVLLILLAGAGANAALAAIIAAKGVIRFPEISKDASGLKAEEFLIGSLTSWTLAVLGALLVVA</sequence>
<organism evidence="3 4">
    <name type="scientific">Actinomyces radicidentis</name>
    <dbReference type="NCBI Taxonomy" id="111015"/>
    <lineage>
        <taxon>Bacteria</taxon>
        <taxon>Bacillati</taxon>
        <taxon>Actinomycetota</taxon>
        <taxon>Actinomycetes</taxon>
        <taxon>Actinomycetales</taxon>
        <taxon>Actinomycetaceae</taxon>
        <taxon>Actinomyces</taxon>
    </lineage>
</organism>
<evidence type="ECO:0000256" key="2">
    <source>
        <dbReference type="SAM" id="Phobius"/>
    </source>
</evidence>
<dbReference type="RefSeq" id="WP_067943320.1">
    <property type="nucleotide sequence ID" value="NZ_CP014228.1"/>
</dbReference>
<feature type="transmembrane region" description="Helical" evidence="2">
    <location>
        <begin position="36"/>
        <end position="69"/>
    </location>
</feature>